<dbReference type="Proteomes" id="UP001632038">
    <property type="component" value="Unassembled WGS sequence"/>
</dbReference>
<evidence type="ECO:0000313" key="3">
    <source>
        <dbReference type="Proteomes" id="UP001632038"/>
    </source>
</evidence>
<keyword evidence="3" id="KW-1185">Reference proteome</keyword>
<proteinExistence type="predicted"/>
<organism evidence="2 3">
    <name type="scientific">Castilleja foliolosa</name>
    <dbReference type="NCBI Taxonomy" id="1961234"/>
    <lineage>
        <taxon>Eukaryota</taxon>
        <taxon>Viridiplantae</taxon>
        <taxon>Streptophyta</taxon>
        <taxon>Embryophyta</taxon>
        <taxon>Tracheophyta</taxon>
        <taxon>Spermatophyta</taxon>
        <taxon>Magnoliopsida</taxon>
        <taxon>eudicotyledons</taxon>
        <taxon>Gunneridae</taxon>
        <taxon>Pentapetalae</taxon>
        <taxon>asterids</taxon>
        <taxon>lamiids</taxon>
        <taxon>Lamiales</taxon>
        <taxon>Orobanchaceae</taxon>
        <taxon>Pedicularideae</taxon>
        <taxon>Castillejinae</taxon>
        <taxon>Castilleja</taxon>
    </lineage>
</organism>
<feature type="region of interest" description="Disordered" evidence="1">
    <location>
        <begin position="1"/>
        <end position="21"/>
    </location>
</feature>
<sequence length="63" mass="6683">MGGSSSQWMGGLVTNQPKGTGLTKEIDGRLLKISEEHGIMSVETDFKLDEANEAPLGSLCMEG</sequence>
<gene>
    <name evidence="2" type="ORF">CASFOL_007603</name>
</gene>
<evidence type="ECO:0000256" key="1">
    <source>
        <dbReference type="SAM" id="MobiDB-lite"/>
    </source>
</evidence>
<reference evidence="3" key="1">
    <citation type="journal article" date="2024" name="IScience">
        <title>Strigolactones Initiate the Formation of Haustorium-like Structures in Castilleja.</title>
        <authorList>
            <person name="Buerger M."/>
            <person name="Peterson D."/>
            <person name="Chory J."/>
        </authorList>
    </citation>
    <scope>NUCLEOTIDE SEQUENCE [LARGE SCALE GENOMIC DNA]</scope>
</reference>
<name>A0ABD3E225_9LAMI</name>
<evidence type="ECO:0000313" key="2">
    <source>
        <dbReference type="EMBL" id="KAL3648179.1"/>
    </source>
</evidence>
<protein>
    <submittedName>
        <fullName evidence="2">Uncharacterized protein</fullName>
    </submittedName>
</protein>
<dbReference type="AlphaFoldDB" id="A0ABD3E225"/>
<accession>A0ABD3E225</accession>
<dbReference type="EMBL" id="JAVIJP010000008">
    <property type="protein sequence ID" value="KAL3648179.1"/>
    <property type="molecule type" value="Genomic_DNA"/>
</dbReference>
<comment type="caution">
    <text evidence="2">The sequence shown here is derived from an EMBL/GenBank/DDBJ whole genome shotgun (WGS) entry which is preliminary data.</text>
</comment>
<feature type="compositionally biased region" description="Polar residues" evidence="1">
    <location>
        <begin position="1"/>
        <end position="18"/>
    </location>
</feature>